<feature type="transmembrane region" description="Helical" evidence="1">
    <location>
        <begin position="47"/>
        <end position="73"/>
    </location>
</feature>
<dbReference type="EMBL" id="JROM01000017">
    <property type="protein sequence ID" value="KHE74713.1"/>
    <property type="molecule type" value="Genomic_DNA"/>
</dbReference>
<name>A0A0B0DBB5_9MICC</name>
<evidence type="ECO:0000313" key="3">
    <source>
        <dbReference type="Proteomes" id="UP000030664"/>
    </source>
</evidence>
<keyword evidence="1" id="KW-1133">Transmembrane helix</keyword>
<accession>A0A0B0DBB5</accession>
<sequence length="103" mass="10783">MIMSARRLSTGRTLFWVALACVALTLVFFLGAFLAGNSLAPRGAVTVLVVGLILSVVASLVALILGIAGTVAFPALRGRYVLVLLLAIVTSPLLWLLFFALLG</sequence>
<dbReference type="AlphaFoldDB" id="A0A0B0DBB5"/>
<evidence type="ECO:0008006" key="4">
    <source>
        <dbReference type="Google" id="ProtNLM"/>
    </source>
</evidence>
<dbReference type="STRING" id="223184.AS25_05430"/>
<protein>
    <recommendedName>
        <fullName evidence="4">ABC transmembrane type-1 domain-containing protein</fullName>
    </recommendedName>
</protein>
<evidence type="ECO:0000313" key="2">
    <source>
        <dbReference type="EMBL" id="KHE74713.1"/>
    </source>
</evidence>
<gene>
    <name evidence="2" type="ORF">AS25_05430</name>
</gene>
<keyword evidence="1" id="KW-0472">Membrane</keyword>
<comment type="caution">
    <text evidence="2">The sequence shown here is derived from an EMBL/GenBank/DDBJ whole genome shotgun (WGS) entry which is preliminary data.</text>
</comment>
<organism evidence="2 3">
    <name type="scientific">Kocuria marina</name>
    <dbReference type="NCBI Taxonomy" id="223184"/>
    <lineage>
        <taxon>Bacteria</taxon>
        <taxon>Bacillati</taxon>
        <taxon>Actinomycetota</taxon>
        <taxon>Actinomycetes</taxon>
        <taxon>Micrococcales</taxon>
        <taxon>Micrococcaceae</taxon>
        <taxon>Kocuria</taxon>
    </lineage>
</organism>
<evidence type="ECO:0000256" key="1">
    <source>
        <dbReference type="SAM" id="Phobius"/>
    </source>
</evidence>
<reference evidence="2 3" key="1">
    <citation type="submission" date="2014-09" db="EMBL/GenBank/DDBJ databases">
        <title>High-quality draft genome sequence of Kocuria marina SO9-6, an actinobacterium isolated from a copper mine.</title>
        <authorList>
            <person name="Castro D.B."/>
            <person name="Pereira L.B."/>
            <person name="Silva M.V."/>
            <person name="Silva B.P."/>
            <person name="Zanardi B.R."/>
            <person name="Carlos C."/>
            <person name="Belgini D.R."/>
            <person name="Limache E.G."/>
            <person name="Lacerda G.V."/>
            <person name="Nery M.B."/>
            <person name="Gomes M.B."/>
            <person name="Souza S."/>
            <person name="Silva T.M."/>
            <person name="Rodrigues V.D."/>
            <person name="Paulino L.C."/>
            <person name="Vicentini R."/>
            <person name="Ferraz L.F."/>
            <person name="Ottoboni L.M."/>
        </authorList>
    </citation>
    <scope>NUCLEOTIDE SEQUENCE [LARGE SCALE GENOMIC DNA]</scope>
    <source>
        <strain evidence="2 3">SO9-6</strain>
    </source>
</reference>
<feature type="transmembrane region" description="Helical" evidence="1">
    <location>
        <begin position="80"/>
        <end position="102"/>
    </location>
</feature>
<feature type="transmembrane region" description="Helical" evidence="1">
    <location>
        <begin position="12"/>
        <end position="35"/>
    </location>
</feature>
<dbReference type="eggNOG" id="ENOG5031XSZ">
    <property type="taxonomic scope" value="Bacteria"/>
</dbReference>
<dbReference type="Proteomes" id="UP000030664">
    <property type="component" value="Unassembled WGS sequence"/>
</dbReference>
<proteinExistence type="predicted"/>
<keyword evidence="1" id="KW-0812">Transmembrane</keyword>